<reference evidence="1 2" key="1">
    <citation type="journal article" date="2016" name="Nat. Commun.">
        <title>Thousands of microbial genomes shed light on interconnected biogeochemical processes in an aquifer system.</title>
        <authorList>
            <person name="Anantharaman K."/>
            <person name="Brown C.T."/>
            <person name="Hug L.A."/>
            <person name="Sharon I."/>
            <person name="Castelle C.J."/>
            <person name="Probst A.J."/>
            <person name="Thomas B.C."/>
            <person name="Singh A."/>
            <person name="Wilkins M.J."/>
            <person name="Karaoz U."/>
            <person name="Brodie E.L."/>
            <person name="Williams K.H."/>
            <person name="Hubbard S.S."/>
            <person name="Banfield J.F."/>
        </authorList>
    </citation>
    <scope>NUCLEOTIDE SEQUENCE [LARGE SCALE GENOMIC DNA]</scope>
</reference>
<accession>A0A1F7G7V1</accession>
<dbReference type="AlphaFoldDB" id="A0A1F7G7V1"/>
<sequence>MADFREISHAPVLILLALILAAGGIGYTITQNNQKNSALQNTYVRYISNGSVVGPPRQILDASPPNVGDPIKSVSVSGNNVTVTFDYPSATAGDYIEIYNGSSATNVLPQNRKYLNNGISPPTTAVTTGNVTLSVPDPNATTSDNAPMAFPTLVIPTDRDLTLKQGTFEFQPPVPPTKEAGICNAANVQFDEEGATAGKGNIFIAVDPPNGQPVGPHRQLRAWVRDEAGGMFPNSAAADANGNVTRHSNPAVDKDSHGYPWESAVYLTRLTPENVNGPFTGDKENGGTPVFQHAVKGQVRSKGQPFLNIPVNDDPTPFIIGTRGGHGNKNAEYIWNVDSLGLTPGNYRVQISLHDGDNDLAIECTTIIL</sequence>
<evidence type="ECO:0000313" key="1">
    <source>
        <dbReference type="EMBL" id="OGK14994.1"/>
    </source>
</evidence>
<dbReference type="Proteomes" id="UP000177208">
    <property type="component" value="Unassembled WGS sequence"/>
</dbReference>
<dbReference type="EMBL" id="MFZG01000043">
    <property type="protein sequence ID" value="OGK14994.1"/>
    <property type="molecule type" value="Genomic_DNA"/>
</dbReference>
<proteinExistence type="predicted"/>
<name>A0A1F7G7V1_9BACT</name>
<comment type="caution">
    <text evidence="1">The sequence shown here is derived from an EMBL/GenBank/DDBJ whole genome shotgun (WGS) entry which is preliminary data.</text>
</comment>
<protein>
    <submittedName>
        <fullName evidence="1">Uncharacterized protein</fullName>
    </submittedName>
</protein>
<organism evidence="1 2">
    <name type="scientific">Candidatus Roizmanbacteria bacterium RIFCSPHIGHO2_01_FULL_39_12c</name>
    <dbReference type="NCBI Taxonomy" id="1802031"/>
    <lineage>
        <taxon>Bacteria</taxon>
        <taxon>Candidatus Roizmaniibacteriota</taxon>
    </lineage>
</organism>
<evidence type="ECO:0000313" key="2">
    <source>
        <dbReference type="Proteomes" id="UP000177208"/>
    </source>
</evidence>
<gene>
    <name evidence="1" type="ORF">A2774_01095</name>
</gene>